<sequence>MRGEVFNVIFLLVLGYVSCQIPSSLFTTNTIGTLTTVPYSASGPCCSDSFATETRLSINANSINITRSAGGTANCPVPFINFALVNVTQSGNTYQGTGIVNGGQVGTFCYYMERVGNSINIKSQSRSAAGCPSSTSVAFCSDASLIATGSFLTSTPTPTPSSTSTRTLTSLLPTMAIAVTLLLLIF</sequence>
<organism evidence="2 3">
    <name type="scientific">Acrasis kona</name>
    <dbReference type="NCBI Taxonomy" id="1008807"/>
    <lineage>
        <taxon>Eukaryota</taxon>
        <taxon>Discoba</taxon>
        <taxon>Heterolobosea</taxon>
        <taxon>Tetramitia</taxon>
        <taxon>Eutetramitia</taxon>
        <taxon>Acrasidae</taxon>
        <taxon>Acrasis</taxon>
    </lineage>
</organism>
<evidence type="ECO:0000313" key="2">
    <source>
        <dbReference type="EMBL" id="KAL0479405.1"/>
    </source>
</evidence>
<name>A0AAW2YQC1_9EUKA</name>
<evidence type="ECO:0000313" key="3">
    <source>
        <dbReference type="Proteomes" id="UP001431209"/>
    </source>
</evidence>
<reference evidence="2 3" key="1">
    <citation type="submission" date="2024-03" db="EMBL/GenBank/DDBJ databases">
        <title>The Acrasis kona genome and developmental transcriptomes reveal deep origins of eukaryotic multicellular pathways.</title>
        <authorList>
            <person name="Sheikh S."/>
            <person name="Fu C.-J."/>
            <person name="Brown M.W."/>
            <person name="Baldauf S.L."/>
        </authorList>
    </citation>
    <scope>NUCLEOTIDE SEQUENCE [LARGE SCALE GENOMIC DNA]</scope>
    <source>
        <strain evidence="2 3">ATCC MYA-3509</strain>
    </source>
</reference>
<evidence type="ECO:0000256" key="1">
    <source>
        <dbReference type="SAM" id="SignalP"/>
    </source>
</evidence>
<proteinExistence type="predicted"/>
<keyword evidence="1" id="KW-0732">Signal</keyword>
<protein>
    <submittedName>
        <fullName evidence="2">Uncharacterized protein</fullName>
    </submittedName>
</protein>
<keyword evidence="3" id="KW-1185">Reference proteome</keyword>
<comment type="caution">
    <text evidence="2">The sequence shown here is derived from an EMBL/GenBank/DDBJ whole genome shotgun (WGS) entry which is preliminary data.</text>
</comment>
<dbReference type="EMBL" id="JAOPGA020000552">
    <property type="protein sequence ID" value="KAL0479405.1"/>
    <property type="molecule type" value="Genomic_DNA"/>
</dbReference>
<accession>A0AAW2YQC1</accession>
<dbReference type="AlphaFoldDB" id="A0AAW2YQC1"/>
<feature type="signal peptide" evidence="1">
    <location>
        <begin position="1"/>
        <end position="19"/>
    </location>
</feature>
<gene>
    <name evidence="2" type="ORF">AKO1_007576</name>
</gene>
<feature type="chain" id="PRO_5043845270" evidence="1">
    <location>
        <begin position="20"/>
        <end position="186"/>
    </location>
</feature>
<dbReference type="Proteomes" id="UP001431209">
    <property type="component" value="Unassembled WGS sequence"/>
</dbReference>